<feature type="compositionally biased region" description="Polar residues" evidence="1">
    <location>
        <begin position="55"/>
        <end position="64"/>
    </location>
</feature>
<evidence type="ECO:0000313" key="3">
    <source>
        <dbReference type="Proteomes" id="UP001194746"/>
    </source>
</evidence>
<gene>
    <name evidence="2" type="ORF">FE257_005016</name>
</gene>
<dbReference type="EMBL" id="VCAU01000021">
    <property type="protein sequence ID" value="KAF9891081.1"/>
    <property type="molecule type" value="Genomic_DNA"/>
</dbReference>
<reference evidence="2" key="1">
    <citation type="journal article" date="2019" name="Beilstein J. Org. Chem.">
        <title>Nanangenines: drimane sesquiterpenoids as the dominant metabolite cohort of a novel Australian fungus, Aspergillus nanangensis.</title>
        <authorList>
            <person name="Lacey H.J."/>
            <person name="Gilchrist C.L.M."/>
            <person name="Crombie A."/>
            <person name="Kalaitzis J.A."/>
            <person name="Vuong D."/>
            <person name="Rutledge P.J."/>
            <person name="Turner P."/>
            <person name="Pitt J.I."/>
            <person name="Lacey E."/>
            <person name="Chooi Y.H."/>
            <person name="Piggott A.M."/>
        </authorList>
    </citation>
    <scope>NUCLEOTIDE SEQUENCE</scope>
    <source>
        <strain evidence="2">MST-FP2251</strain>
    </source>
</reference>
<evidence type="ECO:0000256" key="1">
    <source>
        <dbReference type="SAM" id="MobiDB-lite"/>
    </source>
</evidence>
<dbReference type="Proteomes" id="UP001194746">
    <property type="component" value="Unassembled WGS sequence"/>
</dbReference>
<proteinExistence type="predicted"/>
<protein>
    <submittedName>
        <fullName evidence="2">Uncharacterized protein</fullName>
    </submittedName>
</protein>
<comment type="caution">
    <text evidence="2">The sequence shown here is derived from an EMBL/GenBank/DDBJ whole genome shotgun (WGS) entry which is preliminary data.</text>
</comment>
<organism evidence="2 3">
    <name type="scientific">Aspergillus nanangensis</name>
    <dbReference type="NCBI Taxonomy" id="2582783"/>
    <lineage>
        <taxon>Eukaryota</taxon>
        <taxon>Fungi</taxon>
        <taxon>Dikarya</taxon>
        <taxon>Ascomycota</taxon>
        <taxon>Pezizomycotina</taxon>
        <taxon>Eurotiomycetes</taxon>
        <taxon>Eurotiomycetidae</taxon>
        <taxon>Eurotiales</taxon>
        <taxon>Aspergillaceae</taxon>
        <taxon>Aspergillus</taxon>
        <taxon>Aspergillus subgen. Circumdati</taxon>
    </lineage>
</organism>
<accession>A0AAD4CR63</accession>
<reference evidence="2" key="2">
    <citation type="submission" date="2020-02" db="EMBL/GenBank/DDBJ databases">
        <authorList>
            <person name="Gilchrist C.L.M."/>
            <person name="Chooi Y.-H."/>
        </authorList>
    </citation>
    <scope>NUCLEOTIDE SEQUENCE</scope>
    <source>
        <strain evidence="2">MST-FP2251</strain>
    </source>
</reference>
<sequence>MQSISSEPKCSNLARSRSIPTPPASIALSSSESEAIRSGGLSKNRSHNSRRISKQRSGTFSPTPTEYLIDTLQNTVHSRAERTNWTFALEDYGPGLVAPLTREQRIKFKIHHRMSLQQIVADYIYRVESLLDRKSQEGTRPVKTKLDIELALRKIFLTKDHRKYLNARNYGVEDVVAWAWILKSKTPYRAVLRLLALEEDQGTKKRGKGIDCPTIPPFIPLLLLRQTLDAKTFRLLLIYCLHLISGRRPPALDKSIDVASDDTVFDQARTSEDIKSLLDPNTCATFVIRLLYHARQLWPEAQLPIARAFAFYISTQGNDAAPAMTLKNVQVIGRTSNTILRLLSLPPKSNPFTSVSTQQEAQFELLKAMAKNIPVLPVTRQGYQGIIAVQLAHKKTFAERQFAELKAPSWPPWKEDKLGIDSTRGIDGMKSRAMRVMLQMKEAGYAHSRWEEVSSILAGWDTDKSPTIQTRTLSPHPRLLHGRIGKETHPAVWEARIRATRTVREAWACFLSYHDRGLAPHGRIYAAMAEKLIYRNKAIKSNSYEASHALPGDGLEVFPEPLSARDLIYVSSEPPTLDELLQHMLSQGIKPSGRFLALLLRCAPTLSAGLDFLSCSDLSNGQVKALCTIWTEKASYTSQSREELDKVPDYLFSSFIYFLCKFSTPGQSFGQQDSGMSDAFPIAMSSYSIIHSETTLFTYAGGLTSDQDHHYPKTLLHAISLLRARTSQVPQPWVHVLFALGKDRSTPGTRKLNRNTLTVLAWHEILEVTGWMQARGIDLGLQGFQALCKGFSKAVTVGVKASDASEDGLELTRQAILRRDLCHVELSGLRVENMVLGGLNILKRQFDQLVFVDPKTASLFEAAVTSVQQDTDFQMSLPPLFRVPSPAILHAFVRSLGLAEDYDGLISLLRWMSQYAVTINEAASERSNGDRIMRRTVVAIRFFLEGCWGKQPIRWMTPEVPKPNEDVEDVDGGESEDSHRLRFSDANLQEAYDIVTTTSVWGPWPSDEEVEEYFAIHWW</sequence>
<evidence type="ECO:0000313" key="2">
    <source>
        <dbReference type="EMBL" id="KAF9891081.1"/>
    </source>
</evidence>
<feature type="compositionally biased region" description="Low complexity" evidence="1">
    <location>
        <begin position="24"/>
        <end position="38"/>
    </location>
</feature>
<feature type="compositionally biased region" description="Polar residues" evidence="1">
    <location>
        <begin position="1"/>
        <end position="19"/>
    </location>
</feature>
<keyword evidence="3" id="KW-1185">Reference proteome</keyword>
<name>A0AAD4CR63_ASPNN</name>
<feature type="region of interest" description="Disordered" evidence="1">
    <location>
        <begin position="1"/>
        <end position="65"/>
    </location>
</feature>
<dbReference type="AlphaFoldDB" id="A0AAD4CR63"/>
<feature type="compositionally biased region" description="Basic residues" evidence="1">
    <location>
        <begin position="44"/>
        <end position="54"/>
    </location>
</feature>